<protein>
    <submittedName>
        <fullName evidence="2">Ferritin-like domain-containing protein</fullName>
    </submittedName>
</protein>
<dbReference type="Pfam" id="PF14530">
    <property type="entry name" value="DUF4439"/>
    <property type="match status" value="1"/>
</dbReference>
<feature type="domain" description="DUF4439" evidence="1">
    <location>
        <begin position="8"/>
        <end position="144"/>
    </location>
</feature>
<dbReference type="EMBL" id="JAAXOT010000016">
    <property type="protein sequence ID" value="NKY59642.1"/>
    <property type="molecule type" value="Genomic_DNA"/>
</dbReference>
<name>A0A846YQJ2_9NOCA</name>
<comment type="caution">
    <text evidence="2">The sequence shown here is derived from an EMBL/GenBank/DDBJ whole genome shotgun (WGS) entry which is preliminary data.</text>
</comment>
<proteinExistence type="predicted"/>
<organism evidence="2 3">
    <name type="scientific">Nocardia flavorosea</name>
    <dbReference type="NCBI Taxonomy" id="53429"/>
    <lineage>
        <taxon>Bacteria</taxon>
        <taxon>Bacillati</taxon>
        <taxon>Actinomycetota</taxon>
        <taxon>Actinomycetes</taxon>
        <taxon>Mycobacteriales</taxon>
        <taxon>Nocardiaceae</taxon>
        <taxon>Nocardia</taxon>
    </lineage>
</organism>
<evidence type="ECO:0000313" key="3">
    <source>
        <dbReference type="Proteomes" id="UP000570678"/>
    </source>
</evidence>
<dbReference type="Proteomes" id="UP000570678">
    <property type="component" value="Unassembled WGS sequence"/>
</dbReference>
<dbReference type="InterPro" id="IPR012347">
    <property type="entry name" value="Ferritin-like"/>
</dbReference>
<gene>
    <name evidence="2" type="ORF">HGA15_26535</name>
</gene>
<dbReference type="AlphaFoldDB" id="A0A846YQJ2"/>
<evidence type="ECO:0000313" key="2">
    <source>
        <dbReference type="EMBL" id="NKY59642.1"/>
    </source>
</evidence>
<dbReference type="RefSeq" id="WP_062974468.1">
    <property type="nucleotide sequence ID" value="NZ_JAAXOT010000016.1"/>
</dbReference>
<keyword evidence="3" id="KW-1185">Reference proteome</keyword>
<dbReference type="InterPro" id="IPR009078">
    <property type="entry name" value="Ferritin-like_SF"/>
</dbReference>
<sequence>MSGTEQQALADALGAEYAAVYAYGMIASHAGAGQQRTVAQYTAAHRARRDATVDILSGRRGIVPAPEAAYTMPLAVSDPDTAAQLAIVVETDTAVAWRAVVEQAGTEITRRIAIEALTESAGRLAVWQSVRGADPATTAFPGRP</sequence>
<dbReference type="Gene3D" id="1.20.1260.10">
    <property type="match status" value="1"/>
</dbReference>
<dbReference type="SUPFAM" id="SSF47240">
    <property type="entry name" value="Ferritin-like"/>
    <property type="match status" value="1"/>
</dbReference>
<dbReference type="CDD" id="cd00657">
    <property type="entry name" value="Ferritin_like"/>
    <property type="match status" value="1"/>
</dbReference>
<dbReference type="InterPro" id="IPR029447">
    <property type="entry name" value="DUF4439"/>
</dbReference>
<evidence type="ECO:0000259" key="1">
    <source>
        <dbReference type="Pfam" id="PF14530"/>
    </source>
</evidence>
<reference evidence="2 3" key="1">
    <citation type="submission" date="2020-04" db="EMBL/GenBank/DDBJ databases">
        <title>MicrobeNet Type strains.</title>
        <authorList>
            <person name="Nicholson A.C."/>
        </authorList>
    </citation>
    <scope>NUCLEOTIDE SEQUENCE [LARGE SCALE GENOMIC DNA]</scope>
    <source>
        <strain evidence="2 3">JCM 3332</strain>
    </source>
</reference>
<accession>A0A846YQJ2</accession>